<keyword evidence="6 7" id="KW-0472">Membrane</keyword>
<feature type="transmembrane region" description="Helical" evidence="7">
    <location>
        <begin position="311"/>
        <end position="333"/>
    </location>
</feature>
<accession>A0AA41WDU5</accession>
<dbReference type="InterPro" id="IPR011701">
    <property type="entry name" value="MFS"/>
</dbReference>
<feature type="transmembrane region" description="Helical" evidence="7">
    <location>
        <begin position="167"/>
        <end position="189"/>
    </location>
</feature>
<keyword evidence="4 7" id="KW-0812">Transmembrane</keyword>
<feature type="transmembrane region" description="Helical" evidence="7">
    <location>
        <begin position="107"/>
        <end position="128"/>
    </location>
</feature>
<proteinExistence type="predicted"/>
<name>A0AA41WDU5_9BACT</name>
<keyword evidence="2" id="KW-0813">Transport</keyword>
<feature type="transmembrane region" description="Helical" evidence="7">
    <location>
        <begin position="369"/>
        <end position="392"/>
    </location>
</feature>
<sequence>MNEAPSSWRRTLYALWVAQTLTIIGFSLRTPFLPFYVAELGATTFEQQALWAGAINAGGAAIMAITAPIWGTLADRYGRKLMVLRAMFAGSLTISLMALATSPWQLLALRFVEGAFTGTVAASTTLAASTVPKERLGYGLGLMQMAVFSGSAVGPLLGGVLADTLGYRATFLLAGSMLFLGGWIVLLLVKEEFERPATGPSSRDAGLSTLHLLWQPALLAVIIGLLALRSASGALQPIIPLMVEQLARGSGGVNSLAGLSIGIAGLTSAVAAVVIGRAGDRFGVRGLLIATSLLAGLTYLPLAVAQSVPHLVLLQAAFGVASGGMLPTANALIAHLTPPERRGAVYGFTTTATAIGGFVGPLGGTALAAAFSIRVAFVVLGGTLLAAAIWLWQTLPAGEPRAESERRPAPSERTRAGD</sequence>
<dbReference type="PANTHER" id="PTHR43414">
    <property type="entry name" value="MULTIDRUG RESISTANCE PROTEIN MDTG"/>
    <property type="match status" value="1"/>
</dbReference>
<keyword evidence="5 7" id="KW-1133">Transmembrane helix</keyword>
<dbReference type="InterPro" id="IPR020846">
    <property type="entry name" value="MFS_dom"/>
</dbReference>
<evidence type="ECO:0000256" key="5">
    <source>
        <dbReference type="ARBA" id="ARBA00022989"/>
    </source>
</evidence>
<feature type="transmembrane region" description="Helical" evidence="7">
    <location>
        <begin position="49"/>
        <end position="70"/>
    </location>
</feature>
<feature type="transmembrane region" description="Helical" evidence="7">
    <location>
        <begin position="252"/>
        <end position="275"/>
    </location>
</feature>
<evidence type="ECO:0000256" key="1">
    <source>
        <dbReference type="ARBA" id="ARBA00004651"/>
    </source>
</evidence>
<feature type="transmembrane region" description="Helical" evidence="7">
    <location>
        <begin position="210"/>
        <end position="232"/>
    </location>
</feature>
<evidence type="ECO:0000313" key="10">
    <source>
        <dbReference type="Proteomes" id="UP001165306"/>
    </source>
</evidence>
<dbReference type="Gene3D" id="1.20.1250.20">
    <property type="entry name" value="MFS general substrate transporter like domains"/>
    <property type="match status" value="2"/>
</dbReference>
<protein>
    <submittedName>
        <fullName evidence="9">MFS transporter</fullName>
    </submittedName>
</protein>
<evidence type="ECO:0000256" key="3">
    <source>
        <dbReference type="ARBA" id="ARBA00022475"/>
    </source>
</evidence>
<feature type="transmembrane region" description="Helical" evidence="7">
    <location>
        <begin position="345"/>
        <end position="363"/>
    </location>
</feature>
<dbReference type="SUPFAM" id="SSF103473">
    <property type="entry name" value="MFS general substrate transporter"/>
    <property type="match status" value="1"/>
</dbReference>
<evidence type="ECO:0000256" key="4">
    <source>
        <dbReference type="ARBA" id="ARBA00022692"/>
    </source>
</evidence>
<dbReference type="RefSeq" id="WP_284058005.1">
    <property type="nucleotide sequence ID" value="NZ_JAMSLR010000012.1"/>
</dbReference>
<dbReference type="GO" id="GO:0005886">
    <property type="term" value="C:plasma membrane"/>
    <property type="evidence" value="ECO:0007669"/>
    <property type="project" value="UniProtKB-SubCell"/>
</dbReference>
<dbReference type="InterPro" id="IPR001958">
    <property type="entry name" value="Tet-R_TetA/multi-R_MdtG-like"/>
</dbReference>
<gene>
    <name evidence="9" type="ORF">NET02_13775</name>
</gene>
<dbReference type="PROSITE" id="PS50850">
    <property type="entry name" value="MFS"/>
    <property type="match status" value="1"/>
</dbReference>
<dbReference type="Proteomes" id="UP001165306">
    <property type="component" value="Unassembled WGS sequence"/>
</dbReference>
<dbReference type="Pfam" id="PF00083">
    <property type="entry name" value="Sugar_tr"/>
    <property type="match status" value="1"/>
</dbReference>
<keyword evidence="10" id="KW-1185">Reference proteome</keyword>
<dbReference type="AlphaFoldDB" id="A0AA41WDU5"/>
<evidence type="ECO:0000256" key="6">
    <source>
        <dbReference type="ARBA" id="ARBA00023136"/>
    </source>
</evidence>
<evidence type="ECO:0000259" key="8">
    <source>
        <dbReference type="PROSITE" id="PS50850"/>
    </source>
</evidence>
<reference evidence="9" key="1">
    <citation type="submission" date="2022-06" db="EMBL/GenBank/DDBJ databases">
        <title>CFH 74404 Thermomicrobiaceae sp.</title>
        <authorList>
            <person name="Ming H."/>
            <person name="Li W.-J."/>
            <person name="Zhao Z."/>
        </authorList>
    </citation>
    <scope>NUCLEOTIDE SEQUENCE</scope>
    <source>
        <strain evidence="9">CFH 74404</strain>
    </source>
</reference>
<feature type="transmembrane region" description="Helical" evidence="7">
    <location>
        <begin position="287"/>
        <end position="305"/>
    </location>
</feature>
<comment type="subcellular location">
    <subcellularLocation>
        <location evidence="1">Cell membrane</location>
        <topology evidence="1">Multi-pass membrane protein</topology>
    </subcellularLocation>
</comment>
<dbReference type="Pfam" id="PF07690">
    <property type="entry name" value="MFS_1"/>
    <property type="match status" value="1"/>
</dbReference>
<dbReference type="EMBL" id="JAMSLR010000012">
    <property type="protein sequence ID" value="MCM8750217.1"/>
    <property type="molecule type" value="Genomic_DNA"/>
</dbReference>
<comment type="caution">
    <text evidence="9">The sequence shown here is derived from an EMBL/GenBank/DDBJ whole genome shotgun (WGS) entry which is preliminary data.</text>
</comment>
<feature type="transmembrane region" description="Helical" evidence="7">
    <location>
        <begin position="82"/>
        <end position="101"/>
    </location>
</feature>
<feature type="transmembrane region" description="Helical" evidence="7">
    <location>
        <begin position="140"/>
        <end position="161"/>
    </location>
</feature>
<evidence type="ECO:0000313" key="9">
    <source>
        <dbReference type="EMBL" id="MCM8750217.1"/>
    </source>
</evidence>
<evidence type="ECO:0000256" key="7">
    <source>
        <dbReference type="SAM" id="Phobius"/>
    </source>
</evidence>
<feature type="domain" description="Major facilitator superfamily (MFS) profile" evidence="8">
    <location>
        <begin position="11"/>
        <end position="399"/>
    </location>
</feature>
<dbReference type="GO" id="GO:0022857">
    <property type="term" value="F:transmembrane transporter activity"/>
    <property type="evidence" value="ECO:0007669"/>
    <property type="project" value="InterPro"/>
</dbReference>
<keyword evidence="3" id="KW-1003">Cell membrane</keyword>
<dbReference type="PRINTS" id="PR01035">
    <property type="entry name" value="TCRTETA"/>
</dbReference>
<dbReference type="PANTHER" id="PTHR43414:SF6">
    <property type="entry name" value="MULTIDRUG RESISTANCE PROTEIN MDTG"/>
    <property type="match status" value="1"/>
</dbReference>
<dbReference type="InterPro" id="IPR005828">
    <property type="entry name" value="MFS_sugar_transport-like"/>
</dbReference>
<feature type="transmembrane region" description="Helical" evidence="7">
    <location>
        <begin position="12"/>
        <end position="37"/>
    </location>
</feature>
<organism evidence="9 10">
    <name type="scientific">Thermalbibacter longus</name>
    <dbReference type="NCBI Taxonomy" id="2951981"/>
    <lineage>
        <taxon>Bacteria</taxon>
        <taxon>Pseudomonadati</taxon>
        <taxon>Thermomicrobiota</taxon>
        <taxon>Thermomicrobia</taxon>
        <taxon>Thermomicrobiales</taxon>
        <taxon>Thermomicrobiaceae</taxon>
        <taxon>Thermalbibacter</taxon>
    </lineage>
</organism>
<evidence type="ECO:0000256" key="2">
    <source>
        <dbReference type="ARBA" id="ARBA00022448"/>
    </source>
</evidence>
<dbReference type="InterPro" id="IPR036259">
    <property type="entry name" value="MFS_trans_sf"/>
</dbReference>